<dbReference type="GO" id="GO:0006310">
    <property type="term" value="P:DNA recombination"/>
    <property type="evidence" value="ECO:0007669"/>
    <property type="project" value="UniProtKB-UniRule"/>
</dbReference>
<gene>
    <name evidence="7 9" type="primary">recO</name>
    <name evidence="9" type="ORF">BM1374165_00492</name>
</gene>
<evidence type="ECO:0000256" key="7">
    <source>
        <dbReference type="HAMAP-Rule" id="MF_00201"/>
    </source>
</evidence>
<dbReference type="Gene3D" id="1.20.1440.120">
    <property type="entry name" value="Recombination protein O, C-terminal domain"/>
    <property type="match status" value="1"/>
</dbReference>
<dbReference type="EMBL" id="HG969191">
    <property type="protein sequence ID" value="CDO46512.1"/>
    <property type="molecule type" value="Genomic_DNA"/>
</dbReference>
<evidence type="ECO:0000256" key="2">
    <source>
        <dbReference type="ARBA" id="ARBA00021310"/>
    </source>
</evidence>
<evidence type="ECO:0000256" key="5">
    <source>
        <dbReference type="ARBA" id="ARBA00023204"/>
    </source>
</evidence>
<dbReference type="InterPro" id="IPR037278">
    <property type="entry name" value="ARFGAP/RecO"/>
</dbReference>
<evidence type="ECO:0000256" key="6">
    <source>
        <dbReference type="ARBA" id="ARBA00033409"/>
    </source>
</evidence>
<dbReference type="InterPro" id="IPR042242">
    <property type="entry name" value="RecO_C"/>
</dbReference>
<evidence type="ECO:0000313" key="10">
    <source>
        <dbReference type="Proteomes" id="UP000019801"/>
    </source>
</evidence>
<protein>
    <recommendedName>
        <fullName evidence="2 7">DNA repair protein RecO</fullName>
    </recommendedName>
    <alternativeName>
        <fullName evidence="6 7">Recombination protein O</fullName>
    </alternativeName>
</protein>
<dbReference type="STRING" id="38323.BM1374165_00492"/>
<dbReference type="PATRIC" id="fig|38323.4.peg.526"/>
<dbReference type="HAMAP" id="MF_00201">
    <property type="entry name" value="RecO"/>
    <property type="match status" value="1"/>
</dbReference>
<comment type="similarity">
    <text evidence="1 7">Belongs to the RecO family.</text>
</comment>
<dbReference type="Proteomes" id="UP000019801">
    <property type="component" value="Chromosome I"/>
</dbReference>
<sequence>MKWKEQAIILGTRQYGETSVILEVMTRQHGRYMGVVKGGRSRRMAVLLQPGNFVEAEWWARLDEHLGLFRLEALDLHAARLILFPEALYALQLIVFHLHLLPERDPHPILYDILHLFMQSFDEPFINAELLVRFEMRFLEELGFGLDLSRCAATGRLEKLCYVSPKSGRAVCEEAGHPWREKLLNLPQFLVQRTVRPVDFSDIKNGFILTGFFLMRHVWEPRNIKQPSVRISLIQLFEQRFRMQASFVDLKTIDRM</sequence>
<keyword evidence="4 7" id="KW-0233">DNA recombination</keyword>
<evidence type="ECO:0000256" key="1">
    <source>
        <dbReference type="ARBA" id="ARBA00007452"/>
    </source>
</evidence>
<dbReference type="SUPFAM" id="SSF50249">
    <property type="entry name" value="Nucleic acid-binding proteins"/>
    <property type="match status" value="1"/>
</dbReference>
<evidence type="ECO:0000256" key="4">
    <source>
        <dbReference type="ARBA" id="ARBA00023172"/>
    </source>
</evidence>
<accession>X5LYZ2</accession>
<dbReference type="PANTHER" id="PTHR33991">
    <property type="entry name" value="DNA REPAIR PROTEIN RECO"/>
    <property type="match status" value="1"/>
</dbReference>
<reference evidence="10" key="1">
    <citation type="submission" date="2013-11" db="EMBL/GenBank/DDBJ databases">
        <title>Genome sequencing of Bartonella spp. isolated from human blood.</title>
        <authorList>
            <person name="Raoult D."/>
        </authorList>
    </citation>
    <scope>NUCLEOTIDE SEQUENCE</scope>
    <source>
        <strain evidence="10">BM1374165</strain>
    </source>
</reference>
<proteinExistence type="inferred from homology"/>
<dbReference type="GO" id="GO:0006302">
    <property type="term" value="P:double-strand break repair"/>
    <property type="evidence" value="ECO:0007669"/>
    <property type="project" value="TreeGrafter"/>
</dbReference>
<comment type="function">
    <text evidence="7">Involved in DNA repair and RecF pathway recombination.</text>
</comment>
<dbReference type="Pfam" id="PF11967">
    <property type="entry name" value="RecO_N"/>
    <property type="match status" value="1"/>
</dbReference>
<dbReference type="InterPro" id="IPR022572">
    <property type="entry name" value="DNA_rep/recomb_RecO_N"/>
</dbReference>
<dbReference type="AlphaFoldDB" id="X5LYZ2"/>
<keyword evidence="3 7" id="KW-0227">DNA damage</keyword>
<dbReference type="KEGG" id="bhs:BM1374165_00492"/>
<feature type="domain" description="DNA replication/recombination mediator RecO N-terminal" evidence="8">
    <location>
        <begin position="1"/>
        <end position="69"/>
    </location>
</feature>
<organism evidence="9 10">
    <name type="scientific">Bartonella henselae</name>
    <name type="common">Rochalimaea henselae</name>
    <dbReference type="NCBI Taxonomy" id="38323"/>
    <lineage>
        <taxon>Bacteria</taxon>
        <taxon>Pseudomonadati</taxon>
        <taxon>Pseudomonadota</taxon>
        <taxon>Alphaproteobacteria</taxon>
        <taxon>Hyphomicrobiales</taxon>
        <taxon>Bartonellaceae</taxon>
        <taxon>Bartonella</taxon>
    </lineage>
</organism>
<evidence type="ECO:0000259" key="8">
    <source>
        <dbReference type="Pfam" id="PF11967"/>
    </source>
</evidence>
<dbReference type="PANTHER" id="PTHR33991:SF1">
    <property type="entry name" value="DNA REPAIR PROTEIN RECO"/>
    <property type="match status" value="1"/>
</dbReference>
<evidence type="ECO:0000256" key="3">
    <source>
        <dbReference type="ARBA" id="ARBA00022763"/>
    </source>
</evidence>
<dbReference type="SUPFAM" id="SSF57863">
    <property type="entry name" value="ArfGap/RecO-like zinc finger"/>
    <property type="match status" value="1"/>
</dbReference>
<keyword evidence="5 7" id="KW-0234">DNA repair</keyword>
<dbReference type="GO" id="GO:0043590">
    <property type="term" value="C:bacterial nucleoid"/>
    <property type="evidence" value="ECO:0007669"/>
    <property type="project" value="TreeGrafter"/>
</dbReference>
<dbReference type="Gene3D" id="2.40.50.140">
    <property type="entry name" value="Nucleic acid-binding proteins"/>
    <property type="match status" value="1"/>
</dbReference>
<dbReference type="Pfam" id="PF02565">
    <property type="entry name" value="RecO_C"/>
    <property type="match status" value="1"/>
</dbReference>
<dbReference type="InterPro" id="IPR003717">
    <property type="entry name" value="RecO"/>
</dbReference>
<dbReference type="NCBIfam" id="TIGR00613">
    <property type="entry name" value="reco"/>
    <property type="match status" value="1"/>
</dbReference>
<dbReference type="InterPro" id="IPR012340">
    <property type="entry name" value="NA-bd_OB-fold"/>
</dbReference>
<dbReference type="RefSeq" id="WP_038487224.1">
    <property type="nucleotide sequence ID" value="NZ_CACVBK010000002.1"/>
</dbReference>
<name>X5LYZ2_BARHN</name>
<evidence type="ECO:0000313" key="9">
    <source>
        <dbReference type="EMBL" id="CDO46512.1"/>
    </source>
</evidence>